<protein>
    <submittedName>
        <fullName evidence="3">Uncharacterized protein</fullName>
    </submittedName>
</protein>
<keyword evidence="2" id="KW-0812">Transmembrane</keyword>
<dbReference type="AlphaFoldDB" id="A0A0G4EZJ9"/>
<reference evidence="3" key="1">
    <citation type="submission" date="2014-11" db="EMBL/GenBank/DDBJ databases">
        <authorList>
            <person name="Otto D Thomas"/>
            <person name="Naeem Raeece"/>
        </authorList>
    </citation>
    <scope>NUCLEOTIDE SEQUENCE</scope>
</reference>
<feature type="compositionally biased region" description="Basic and acidic residues" evidence="1">
    <location>
        <begin position="322"/>
        <end position="336"/>
    </location>
</feature>
<dbReference type="VEuPathDB" id="CryptoDB:Cvel_14324"/>
<organism evidence="3">
    <name type="scientific">Chromera velia CCMP2878</name>
    <dbReference type="NCBI Taxonomy" id="1169474"/>
    <lineage>
        <taxon>Eukaryota</taxon>
        <taxon>Sar</taxon>
        <taxon>Alveolata</taxon>
        <taxon>Colpodellida</taxon>
        <taxon>Chromeraceae</taxon>
        <taxon>Chromera</taxon>
    </lineage>
</organism>
<dbReference type="EMBL" id="CDMZ01000016">
    <property type="protein sequence ID" value="CEM04525.1"/>
    <property type="molecule type" value="Genomic_DNA"/>
</dbReference>
<evidence type="ECO:0000256" key="2">
    <source>
        <dbReference type="SAM" id="Phobius"/>
    </source>
</evidence>
<name>A0A0G4EZJ9_9ALVE</name>
<feature type="transmembrane region" description="Helical" evidence="2">
    <location>
        <begin position="159"/>
        <end position="179"/>
    </location>
</feature>
<evidence type="ECO:0000313" key="3">
    <source>
        <dbReference type="EMBL" id="CEM04525.1"/>
    </source>
</evidence>
<feature type="region of interest" description="Disordered" evidence="1">
    <location>
        <begin position="212"/>
        <end position="235"/>
    </location>
</feature>
<keyword evidence="2" id="KW-0472">Membrane</keyword>
<feature type="compositionally biased region" description="Basic and acidic residues" evidence="1">
    <location>
        <begin position="372"/>
        <end position="390"/>
    </location>
</feature>
<keyword evidence="2" id="KW-1133">Transmembrane helix</keyword>
<proteinExistence type="predicted"/>
<sequence>MATNDFWYFSRLVDTSGDGHIDGDEASDEAVDKAAEKFETNLNNYAIVAALLLTMVFDLPFSSVFADPMRNLLFLLLGNTVMVTLFVLTYFKHTDGMERLIFIREYHKESLITNNHMMATTMAALLPVLWIIDTIFVISFDRADPPPPEDAVPDYAKRIIELFMLIVFTAMIIIGYYRAKAMRDLAVREMTGIEPFTVKTRFGPKSLTLTVPVERPKKKDDDDDVEKGGGGNAPLMAIQKTNEATHQQQMHPDSFHHLMQQKPPQELQQQQYQIGLSHPPTVPPLQMNPSGLRTAEEAYRGASDRDRDREGLSYSYRGGRGMPERETEREREREQQRPFPSPLPATAAAGGGRLITTSGFSSTSSFSPSASQRDRERQRDWENTARRERPLPSPGDYSNRDKPYRRNENRWGEEGKEPGYGYRDQRFRDGRDEADAYSRSHAYSQQPYGQGRMRELGREPYPSEV</sequence>
<feature type="transmembrane region" description="Helical" evidence="2">
    <location>
        <begin position="45"/>
        <end position="66"/>
    </location>
</feature>
<gene>
    <name evidence="3" type="ORF">Cvel_14324</name>
</gene>
<evidence type="ECO:0000256" key="1">
    <source>
        <dbReference type="SAM" id="MobiDB-lite"/>
    </source>
</evidence>
<feature type="compositionally biased region" description="Low complexity" evidence="1">
    <location>
        <begin position="356"/>
        <end position="371"/>
    </location>
</feature>
<feature type="transmembrane region" description="Helical" evidence="2">
    <location>
        <begin position="117"/>
        <end position="139"/>
    </location>
</feature>
<feature type="compositionally biased region" description="Basic and acidic residues" evidence="1">
    <location>
        <begin position="295"/>
        <end position="311"/>
    </location>
</feature>
<accession>A0A0G4EZJ9</accession>
<feature type="region of interest" description="Disordered" evidence="1">
    <location>
        <begin position="295"/>
        <end position="465"/>
    </location>
</feature>
<feature type="compositionally biased region" description="Basic and acidic residues" evidence="1">
    <location>
        <begin position="398"/>
        <end position="438"/>
    </location>
</feature>
<feature type="transmembrane region" description="Helical" evidence="2">
    <location>
        <begin position="72"/>
        <end position="91"/>
    </location>
</feature>